<keyword evidence="5 11" id="KW-0547">Nucleotide-binding</keyword>
<dbReference type="HAMAP" id="MF_00121">
    <property type="entry name" value="GatB"/>
    <property type="match status" value="1"/>
</dbReference>
<dbReference type="NCBIfam" id="NF004015">
    <property type="entry name" value="PRK05477.1-5"/>
    <property type="match status" value="1"/>
</dbReference>
<sequence>MLDLTYTTPKVKTIAGAKHDWELVIGMEIHAQVASNAKLFSGASTTFGAEPNSNVAFVDAAMPGMLPVINEYCVEQAVRTGLGLKADINLYSAFDRKNYFYPDLPQGYQISQLYHPIVGEGEVLVEMGNGEARLVRIERIHLEQDAGKSIHDMDPAMSFVDLNRTGVALMEIVSRPDIRGPEEAAAYVMKLRQLLRYLGTCDGNMQNGNMRADVNVSVCRPGQYEKYQETQDFSHLGTRCEIKNMNSMRFIQMAIDYEAKRQIAILESGGEIDQETRLYDADKNETRSMRSKEEAHDYRYFPCPDLLPLEIEQDWVDGIKESLPELPDEKKARFMSDFGLTDYDASVLTAEAENAAFFEKVAEGQDGKLAANWVINELFGRLKKDDKDINSCPVTPEQLGAIIGLITKGDISGKIAKDLFEIVYTEGGDPAKIVEERGMKQVTDMGAIEAAVDQIIADNPAQVEKAKANPKLAGWFVGQVMKATGGKANPKAVNEIVSKKLAG</sequence>
<dbReference type="InterPro" id="IPR018027">
    <property type="entry name" value="Asn/Gln_amidotransferase"/>
</dbReference>
<name>A0AAE3J1C6_9RHOB</name>
<dbReference type="Pfam" id="PF02637">
    <property type="entry name" value="GatB_Yqey"/>
    <property type="match status" value="1"/>
</dbReference>
<comment type="function">
    <text evidence="8 11">Allows the formation of correctly charged Asn-tRNA(Asn) or Gln-tRNA(Gln) through the transamidation of misacylated Asp-tRNA(Asn) or Glu-tRNA(Gln) in organisms which lack either or both of asparaginyl-tRNA or glutaminyl-tRNA synthetases. The reaction takes place in the presence of glutamine and ATP through an activated phospho-Asp-tRNA(Asn) or phospho-Glu-tRNA(Gln).</text>
</comment>
<keyword evidence="7 11" id="KW-0648">Protein biosynthesis</keyword>
<comment type="catalytic activity">
    <reaction evidence="9 11">
        <text>L-aspartyl-tRNA(Asn) + L-glutamine + ATP + H2O = L-asparaginyl-tRNA(Asn) + L-glutamate + ADP + phosphate + 2 H(+)</text>
        <dbReference type="Rhea" id="RHEA:14513"/>
        <dbReference type="Rhea" id="RHEA-COMP:9674"/>
        <dbReference type="Rhea" id="RHEA-COMP:9677"/>
        <dbReference type="ChEBI" id="CHEBI:15377"/>
        <dbReference type="ChEBI" id="CHEBI:15378"/>
        <dbReference type="ChEBI" id="CHEBI:29985"/>
        <dbReference type="ChEBI" id="CHEBI:30616"/>
        <dbReference type="ChEBI" id="CHEBI:43474"/>
        <dbReference type="ChEBI" id="CHEBI:58359"/>
        <dbReference type="ChEBI" id="CHEBI:78515"/>
        <dbReference type="ChEBI" id="CHEBI:78516"/>
        <dbReference type="ChEBI" id="CHEBI:456216"/>
    </reaction>
</comment>
<dbReference type="InterPro" id="IPR023168">
    <property type="entry name" value="GatB_Yqey_C_2"/>
</dbReference>
<dbReference type="GO" id="GO:0005524">
    <property type="term" value="F:ATP binding"/>
    <property type="evidence" value="ECO:0007669"/>
    <property type="project" value="UniProtKB-KW"/>
</dbReference>
<organism evidence="13 14">
    <name type="scientific">Halocynthiibacter halioticoli</name>
    <dbReference type="NCBI Taxonomy" id="2986804"/>
    <lineage>
        <taxon>Bacteria</taxon>
        <taxon>Pseudomonadati</taxon>
        <taxon>Pseudomonadota</taxon>
        <taxon>Alphaproteobacteria</taxon>
        <taxon>Rhodobacterales</taxon>
        <taxon>Paracoccaceae</taxon>
        <taxon>Halocynthiibacter</taxon>
    </lineage>
</organism>
<dbReference type="InterPro" id="IPR006075">
    <property type="entry name" value="Asn/Gln-tRNA_Trfase_suB/E_cat"/>
</dbReference>
<evidence type="ECO:0000256" key="1">
    <source>
        <dbReference type="ARBA" id="ARBA00005306"/>
    </source>
</evidence>
<dbReference type="EC" id="6.3.5.-" evidence="11"/>
<comment type="similarity">
    <text evidence="1 11">Belongs to the GatB/GatE family. GatB subfamily.</text>
</comment>
<dbReference type="EMBL" id="JAOYFC010000002">
    <property type="protein sequence ID" value="MCV6824736.1"/>
    <property type="molecule type" value="Genomic_DNA"/>
</dbReference>
<dbReference type="FunFam" id="1.10.10.410:FF:000001">
    <property type="entry name" value="Aspartyl/glutamyl-tRNA(Asn/Gln) amidotransferase subunit B"/>
    <property type="match status" value="1"/>
</dbReference>
<dbReference type="SUPFAM" id="SSF55931">
    <property type="entry name" value="Glutamine synthetase/guanido kinase"/>
    <property type="match status" value="1"/>
</dbReference>
<dbReference type="PANTHER" id="PTHR11659">
    <property type="entry name" value="GLUTAMYL-TRNA GLN AMIDOTRANSFERASE SUBUNIT B MITOCHONDRIAL AND PROKARYOTIC PET112-RELATED"/>
    <property type="match status" value="1"/>
</dbReference>
<dbReference type="GO" id="GO:0070681">
    <property type="term" value="P:glutaminyl-tRNAGln biosynthesis via transamidation"/>
    <property type="evidence" value="ECO:0007669"/>
    <property type="project" value="TreeGrafter"/>
</dbReference>
<dbReference type="InterPro" id="IPR017958">
    <property type="entry name" value="Gln-tRNA_amidoTrfase_suB_CS"/>
</dbReference>
<dbReference type="NCBIfam" id="NF004014">
    <property type="entry name" value="PRK05477.1-4"/>
    <property type="match status" value="1"/>
</dbReference>
<dbReference type="InterPro" id="IPR003789">
    <property type="entry name" value="Asn/Gln_tRNA_amidoTrase-B-like"/>
</dbReference>
<evidence type="ECO:0000313" key="13">
    <source>
        <dbReference type="EMBL" id="MCV6824736.1"/>
    </source>
</evidence>
<dbReference type="InterPro" id="IPR004413">
    <property type="entry name" value="GatB"/>
</dbReference>
<evidence type="ECO:0000256" key="9">
    <source>
        <dbReference type="ARBA" id="ARBA00047380"/>
    </source>
</evidence>
<dbReference type="GO" id="GO:0006412">
    <property type="term" value="P:translation"/>
    <property type="evidence" value="ECO:0007669"/>
    <property type="project" value="UniProtKB-UniRule"/>
</dbReference>
<dbReference type="Gene3D" id="1.10.150.380">
    <property type="entry name" value="GatB domain, N-terminal subdomain"/>
    <property type="match status" value="1"/>
</dbReference>
<dbReference type="PROSITE" id="PS01234">
    <property type="entry name" value="GATB"/>
    <property type="match status" value="1"/>
</dbReference>
<dbReference type="SUPFAM" id="SSF89095">
    <property type="entry name" value="GatB/YqeY motif"/>
    <property type="match status" value="1"/>
</dbReference>
<dbReference type="NCBIfam" id="NF004012">
    <property type="entry name" value="PRK05477.1-2"/>
    <property type="match status" value="1"/>
</dbReference>
<dbReference type="FunFam" id="1.10.150.380:FF:000001">
    <property type="entry name" value="Aspartyl/glutamyl-tRNA(Asn/Gln) amidotransferase subunit B"/>
    <property type="match status" value="1"/>
</dbReference>
<evidence type="ECO:0000256" key="6">
    <source>
        <dbReference type="ARBA" id="ARBA00022840"/>
    </source>
</evidence>
<dbReference type="SMART" id="SM00845">
    <property type="entry name" value="GatB_Yqey"/>
    <property type="match status" value="1"/>
</dbReference>
<evidence type="ECO:0000259" key="12">
    <source>
        <dbReference type="SMART" id="SM00845"/>
    </source>
</evidence>
<keyword evidence="14" id="KW-1185">Reference proteome</keyword>
<dbReference type="InterPro" id="IPR014746">
    <property type="entry name" value="Gln_synth/guanido_kin_cat_dom"/>
</dbReference>
<evidence type="ECO:0000256" key="4">
    <source>
        <dbReference type="ARBA" id="ARBA00022598"/>
    </source>
</evidence>
<gene>
    <name evidence="11 13" type="primary">gatB</name>
    <name evidence="13" type="ORF">OH136_09225</name>
</gene>
<keyword evidence="4 11" id="KW-0436">Ligase</keyword>
<dbReference type="GO" id="GO:0050567">
    <property type="term" value="F:glutaminyl-tRNA synthase (glutamine-hydrolyzing) activity"/>
    <property type="evidence" value="ECO:0007669"/>
    <property type="project" value="UniProtKB-UniRule"/>
</dbReference>
<evidence type="ECO:0000256" key="2">
    <source>
        <dbReference type="ARBA" id="ARBA00011123"/>
    </source>
</evidence>
<comment type="catalytic activity">
    <reaction evidence="10 11">
        <text>L-glutamyl-tRNA(Gln) + L-glutamine + ATP + H2O = L-glutaminyl-tRNA(Gln) + L-glutamate + ADP + phosphate + H(+)</text>
        <dbReference type="Rhea" id="RHEA:17521"/>
        <dbReference type="Rhea" id="RHEA-COMP:9681"/>
        <dbReference type="Rhea" id="RHEA-COMP:9684"/>
        <dbReference type="ChEBI" id="CHEBI:15377"/>
        <dbReference type="ChEBI" id="CHEBI:15378"/>
        <dbReference type="ChEBI" id="CHEBI:29985"/>
        <dbReference type="ChEBI" id="CHEBI:30616"/>
        <dbReference type="ChEBI" id="CHEBI:43474"/>
        <dbReference type="ChEBI" id="CHEBI:58359"/>
        <dbReference type="ChEBI" id="CHEBI:78520"/>
        <dbReference type="ChEBI" id="CHEBI:78521"/>
        <dbReference type="ChEBI" id="CHEBI:456216"/>
    </reaction>
</comment>
<comment type="caution">
    <text evidence="13">The sequence shown here is derived from an EMBL/GenBank/DDBJ whole genome shotgun (WGS) entry which is preliminary data.</text>
</comment>
<evidence type="ECO:0000256" key="11">
    <source>
        <dbReference type="HAMAP-Rule" id="MF_00121"/>
    </source>
</evidence>
<dbReference type="Proteomes" id="UP001208041">
    <property type="component" value="Unassembled WGS sequence"/>
</dbReference>
<proteinExistence type="inferred from homology"/>
<evidence type="ECO:0000256" key="7">
    <source>
        <dbReference type="ARBA" id="ARBA00022917"/>
    </source>
</evidence>
<dbReference type="Pfam" id="PF02934">
    <property type="entry name" value="GatB_N"/>
    <property type="match status" value="1"/>
</dbReference>
<reference evidence="13" key="1">
    <citation type="submission" date="2022-10" db="EMBL/GenBank/DDBJ databases">
        <authorList>
            <person name="Yue Y."/>
        </authorList>
    </citation>
    <scope>NUCLEOTIDE SEQUENCE</scope>
    <source>
        <strain evidence="13">Z654</strain>
    </source>
</reference>
<dbReference type="RefSeq" id="WP_263953590.1">
    <property type="nucleotide sequence ID" value="NZ_JAOYFC010000002.1"/>
</dbReference>
<dbReference type="AlphaFoldDB" id="A0AAE3J1C6"/>
<dbReference type="PANTHER" id="PTHR11659:SF0">
    <property type="entry name" value="GLUTAMYL-TRNA(GLN) AMIDOTRANSFERASE SUBUNIT B, MITOCHONDRIAL"/>
    <property type="match status" value="1"/>
</dbReference>
<protein>
    <recommendedName>
        <fullName evidence="3 11">Aspartyl/glutamyl-tRNA(Asn/Gln) amidotransferase subunit B</fullName>
        <shortName evidence="11">Asp/Glu-ADT subunit B</shortName>
        <ecNumber evidence="11">6.3.5.-</ecNumber>
    </recommendedName>
</protein>
<evidence type="ECO:0000313" key="14">
    <source>
        <dbReference type="Proteomes" id="UP001208041"/>
    </source>
</evidence>
<dbReference type="InterPro" id="IPR042114">
    <property type="entry name" value="GatB_C_1"/>
</dbReference>
<dbReference type="Gene3D" id="1.10.10.410">
    <property type="match status" value="1"/>
</dbReference>
<evidence type="ECO:0000256" key="8">
    <source>
        <dbReference type="ARBA" id="ARBA00024799"/>
    </source>
</evidence>
<evidence type="ECO:0000256" key="10">
    <source>
        <dbReference type="ARBA" id="ARBA00047913"/>
    </source>
</evidence>
<evidence type="ECO:0000256" key="5">
    <source>
        <dbReference type="ARBA" id="ARBA00022741"/>
    </source>
</evidence>
<dbReference type="NCBIfam" id="TIGR00133">
    <property type="entry name" value="gatB"/>
    <property type="match status" value="1"/>
</dbReference>
<feature type="domain" description="Asn/Gln amidotransferase" evidence="12">
    <location>
        <begin position="356"/>
        <end position="501"/>
    </location>
</feature>
<dbReference type="InterPro" id="IPR017959">
    <property type="entry name" value="Asn/Gln-tRNA_amidoTrfase_suB/E"/>
</dbReference>
<keyword evidence="6 11" id="KW-0067">ATP-binding</keyword>
<accession>A0AAE3J1C6</accession>
<evidence type="ECO:0000256" key="3">
    <source>
        <dbReference type="ARBA" id="ARBA00016923"/>
    </source>
</evidence>
<comment type="subunit">
    <text evidence="2 11">Heterotrimer of A, B and C subunits.</text>
</comment>